<reference evidence="2" key="1">
    <citation type="journal article" date="2019" name="Int. J. Syst. Evol. Microbiol.">
        <title>The Global Catalogue of Microorganisms (GCM) 10K type strain sequencing project: providing services to taxonomists for standard genome sequencing and annotation.</title>
        <authorList>
            <consortium name="The Broad Institute Genomics Platform"/>
            <consortium name="The Broad Institute Genome Sequencing Center for Infectious Disease"/>
            <person name="Wu L."/>
            <person name="Ma J."/>
        </authorList>
    </citation>
    <scope>NUCLEOTIDE SEQUENCE [LARGE SCALE GENOMIC DNA]</scope>
    <source>
        <strain evidence="2">KCTC 52368</strain>
    </source>
</reference>
<dbReference type="Proteomes" id="UP001597526">
    <property type="component" value="Unassembled WGS sequence"/>
</dbReference>
<keyword evidence="2" id="KW-1185">Reference proteome</keyword>
<evidence type="ECO:0000313" key="2">
    <source>
        <dbReference type="Proteomes" id="UP001597526"/>
    </source>
</evidence>
<sequence>MGRLFLFSFILSSLTLLNSCCTKCEKELKVCENDLANCRNDKCKDIPPTEEATTFYLTLSIDKNRTHQHQTIFVESPRDSSGNSFALAAQFDFKEFDNNTYRGVKINKLTIRRLSGDSFKITDVRTEMGNGYTTNREAGIIKVMLEKIETPGKFRDEFEYKGKINEIESLSIDATIQTDISYLNGPLWRPRICESFIGK</sequence>
<dbReference type="EMBL" id="JBHULB010000017">
    <property type="protein sequence ID" value="MFD2587871.1"/>
    <property type="molecule type" value="Genomic_DNA"/>
</dbReference>
<accession>A0ABW5MYI4</accession>
<comment type="caution">
    <text evidence="1">The sequence shown here is derived from an EMBL/GenBank/DDBJ whole genome shotgun (WGS) entry which is preliminary data.</text>
</comment>
<gene>
    <name evidence="1" type="ORF">ACFSQJ_13070</name>
</gene>
<organism evidence="1 2">
    <name type="scientific">Croceitalea marina</name>
    <dbReference type="NCBI Taxonomy" id="1775166"/>
    <lineage>
        <taxon>Bacteria</taxon>
        <taxon>Pseudomonadati</taxon>
        <taxon>Bacteroidota</taxon>
        <taxon>Flavobacteriia</taxon>
        <taxon>Flavobacteriales</taxon>
        <taxon>Flavobacteriaceae</taxon>
        <taxon>Croceitalea</taxon>
    </lineage>
</organism>
<evidence type="ECO:0000313" key="1">
    <source>
        <dbReference type="EMBL" id="MFD2587871.1"/>
    </source>
</evidence>
<proteinExistence type="predicted"/>
<dbReference type="RefSeq" id="WP_377767403.1">
    <property type="nucleotide sequence ID" value="NZ_JBHULB010000017.1"/>
</dbReference>
<name>A0ABW5MYI4_9FLAO</name>
<evidence type="ECO:0008006" key="3">
    <source>
        <dbReference type="Google" id="ProtNLM"/>
    </source>
</evidence>
<protein>
    <recommendedName>
        <fullName evidence="3">Lipoprotein</fullName>
    </recommendedName>
</protein>